<dbReference type="Proteomes" id="UP001230328">
    <property type="component" value="Unassembled WGS sequence"/>
</dbReference>
<comment type="caution">
    <text evidence="3">The sequence shown here is derived from an EMBL/GenBank/DDBJ whole genome shotgun (WGS) entry which is preliminary data.</text>
</comment>
<gene>
    <name evidence="3" type="ORF">QF035_010374</name>
</gene>
<dbReference type="Pfam" id="PF01548">
    <property type="entry name" value="DEDD_Tnp_IS110"/>
    <property type="match status" value="1"/>
</dbReference>
<dbReference type="RefSeq" id="WP_307529784.1">
    <property type="nucleotide sequence ID" value="NZ_JAUSZI010000002.1"/>
</dbReference>
<dbReference type="InterPro" id="IPR002525">
    <property type="entry name" value="Transp_IS110-like_N"/>
</dbReference>
<evidence type="ECO:0000313" key="3">
    <source>
        <dbReference type="EMBL" id="MDQ1032792.1"/>
    </source>
</evidence>
<dbReference type="PANTHER" id="PTHR33055">
    <property type="entry name" value="TRANSPOSASE FOR INSERTION SEQUENCE ELEMENT IS1111A"/>
    <property type="match status" value="1"/>
</dbReference>
<evidence type="ECO:0000259" key="1">
    <source>
        <dbReference type="Pfam" id="PF01548"/>
    </source>
</evidence>
<keyword evidence="4" id="KW-1185">Reference proteome</keyword>
<reference evidence="3 4" key="1">
    <citation type="submission" date="2023-07" db="EMBL/GenBank/DDBJ databases">
        <title>Comparative genomics of wheat-associated soil bacteria to identify genetic determinants of phenazine resistance.</title>
        <authorList>
            <person name="Mouncey N."/>
        </authorList>
    </citation>
    <scope>NUCLEOTIDE SEQUENCE [LARGE SCALE GENOMIC DNA]</scope>
    <source>
        <strain evidence="3 4">V2I4</strain>
    </source>
</reference>
<dbReference type="NCBIfam" id="NF033542">
    <property type="entry name" value="transpos_IS110"/>
    <property type="match status" value="1"/>
</dbReference>
<accession>A0ABU0TAF3</accession>
<evidence type="ECO:0000259" key="2">
    <source>
        <dbReference type="Pfam" id="PF02371"/>
    </source>
</evidence>
<dbReference type="Pfam" id="PF02371">
    <property type="entry name" value="Transposase_20"/>
    <property type="match status" value="1"/>
</dbReference>
<protein>
    <submittedName>
        <fullName evidence="3">Transposase</fullName>
    </submittedName>
</protein>
<dbReference type="InterPro" id="IPR047650">
    <property type="entry name" value="Transpos_IS110"/>
</dbReference>
<name>A0ABU0TAF3_9ACTN</name>
<proteinExistence type="predicted"/>
<sequence>MSRQDVKDEVIHLRSAGVDLGKRFLLACVRTPSTTRAGTWSLETERFGTTRSELRRLLAWLVERQVDVVVMEATADYWRGVYYLLQPQLNLMLVNPSHLKGIRGRKSDPSDAAFLARAGASGMVMASFVPGRMVRELRDLTRRRTELLRSAGREVQRLEKELEDTGMKLTSVLTDVAGKTGRTILAALVAGERDRERLADLAVGKARAKIPALIEALDGDFTDHHAFMVQHYLDEADRFKETVAVFDTRIATLLSEHEHDLDLLDTVPGIGRMAAEILFAETGGDMGQFATAHHLASWIGVCPGQNESAGVNKSGRTRHGNTHLKRVLGVAALAAIRSRDTYLAVFFRRISARRGGKRALVAVMHKIAIAVWHVLHDHVPYLELGADYFTRRDPARAMRRMLKEANTLGLTIRFEPVATA</sequence>
<dbReference type="PANTHER" id="PTHR33055:SF15">
    <property type="entry name" value="TRANSPOSASE-RELATED"/>
    <property type="match status" value="1"/>
</dbReference>
<evidence type="ECO:0000313" key="4">
    <source>
        <dbReference type="Proteomes" id="UP001230328"/>
    </source>
</evidence>
<dbReference type="EMBL" id="JAUSZI010000002">
    <property type="protein sequence ID" value="MDQ1032792.1"/>
    <property type="molecule type" value="Genomic_DNA"/>
</dbReference>
<organism evidence="3 4">
    <name type="scientific">Streptomyces umbrinus</name>
    <dbReference type="NCBI Taxonomy" id="67370"/>
    <lineage>
        <taxon>Bacteria</taxon>
        <taxon>Bacillati</taxon>
        <taxon>Actinomycetota</taxon>
        <taxon>Actinomycetes</taxon>
        <taxon>Kitasatosporales</taxon>
        <taxon>Streptomycetaceae</taxon>
        <taxon>Streptomyces</taxon>
        <taxon>Streptomyces phaeochromogenes group</taxon>
    </lineage>
</organism>
<dbReference type="InterPro" id="IPR003346">
    <property type="entry name" value="Transposase_20"/>
</dbReference>
<feature type="domain" description="Transposase IS110-like N-terminal" evidence="1">
    <location>
        <begin position="16"/>
        <end position="164"/>
    </location>
</feature>
<feature type="domain" description="Transposase IS116/IS110/IS902 C-terminal" evidence="2">
    <location>
        <begin position="262"/>
        <end position="339"/>
    </location>
</feature>